<dbReference type="PROSITE" id="PS51202">
    <property type="entry name" value="RCK_C"/>
    <property type="match status" value="2"/>
</dbReference>
<dbReference type="Gene3D" id="3.30.70.1450">
    <property type="entry name" value="Regulator of K+ conductance, C-terminal domain"/>
    <property type="match status" value="2"/>
</dbReference>
<dbReference type="NCBIfam" id="NF007030">
    <property type="entry name" value="PRK09496.1-1"/>
    <property type="match status" value="1"/>
</dbReference>
<dbReference type="PANTHER" id="PTHR43833:SF5">
    <property type="entry name" value="TRK SYSTEM POTASSIUM UPTAKE PROTEIN TRKA"/>
    <property type="match status" value="1"/>
</dbReference>
<accession>A0AB39UTP6</accession>
<dbReference type="InterPro" id="IPR050721">
    <property type="entry name" value="Trk_Ktr_HKT_K-transport"/>
</dbReference>
<dbReference type="InterPro" id="IPR036291">
    <property type="entry name" value="NAD(P)-bd_dom_sf"/>
</dbReference>
<feature type="domain" description="RCK C-terminal" evidence="8">
    <location>
        <begin position="143"/>
        <end position="231"/>
    </location>
</feature>
<dbReference type="PANTHER" id="PTHR43833">
    <property type="entry name" value="POTASSIUM CHANNEL PROTEIN 2-RELATED-RELATED"/>
    <property type="match status" value="1"/>
</dbReference>
<dbReference type="InterPro" id="IPR006037">
    <property type="entry name" value="RCK_C"/>
</dbReference>
<proteinExistence type="predicted"/>
<dbReference type="PRINTS" id="PR00335">
    <property type="entry name" value="KUPTAKETRKA"/>
</dbReference>
<dbReference type="AlphaFoldDB" id="A0AB39UTP6"/>
<name>A0AB39UTP6_9GAMM</name>
<dbReference type="GO" id="GO:0015079">
    <property type="term" value="F:potassium ion transmembrane transporter activity"/>
    <property type="evidence" value="ECO:0007669"/>
    <property type="project" value="InterPro"/>
</dbReference>
<dbReference type="RefSeq" id="WP_369600536.1">
    <property type="nucleotide sequence ID" value="NZ_CP154858.1"/>
</dbReference>
<evidence type="ECO:0000256" key="5">
    <source>
        <dbReference type="ARBA" id="ARBA00023027"/>
    </source>
</evidence>
<keyword evidence="5" id="KW-0520">NAD</keyword>
<dbReference type="Gene3D" id="3.40.50.720">
    <property type="entry name" value="NAD(P)-binding Rossmann-like Domain"/>
    <property type="match status" value="2"/>
</dbReference>
<dbReference type="GO" id="GO:0005886">
    <property type="term" value="C:plasma membrane"/>
    <property type="evidence" value="ECO:0007669"/>
    <property type="project" value="InterPro"/>
</dbReference>
<dbReference type="SUPFAM" id="SSF51735">
    <property type="entry name" value="NAD(P)-binding Rossmann-fold domains"/>
    <property type="match status" value="2"/>
</dbReference>
<dbReference type="SUPFAM" id="SSF116726">
    <property type="entry name" value="TrkA C-terminal domain-like"/>
    <property type="match status" value="2"/>
</dbReference>
<dbReference type="InterPro" id="IPR003148">
    <property type="entry name" value="RCK_N"/>
</dbReference>
<feature type="domain" description="RCK N-terminal" evidence="7">
    <location>
        <begin position="1"/>
        <end position="123"/>
    </location>
</feature>
<dbReference type="FunFam" id="3.40.50.720:FF:000042">
    <property type="entry name" value="Trk system potassium transporter TrkA"/>
    <property type="match status" value="1"/>
</dbReference>
<evidence type="ECO:0000256" key="3">
    <source>
        <dbReference type="ARBA" id="ARBA00022538"/>
    </source>
</evidence>
<evidence type="ECO:0000256" key="6">
    <source>
        <dbReference type="ARBA" id="ARBA00023065"/>
    </source>
</evidence>
<evidence type="ECO:0000256" key="2">
    <source>
        <dbReference type="ARBA" id="ARBA00022448"/>
    </source>
</evidence>
<evidence type="ECO:0000313" key="9">
    <source>
        <dbReference type="EMBL" id="XDT71500.1"/>
    </source>
</evidence>
<keyword evidence="3" id="KW-0633">Potassium transport</keyword>
<evidence type="ECO:0000259" key="8">
    <source>
        <dbReference type="PROSITE" id="PS51202"/>
    </source>
</evidence>
<sequence length="462" mass="50828">MKILILGAGQVGGTLAYHLANERNDITVVDSNMDRLRHLQDRIDIRTVQGKASHPAIMRQAGAEDTELLIAVTNSDEVNMVACTIAKRMFNIPTLISRIRAADYISRPELFEGEKGFPINVIISPEDVVTDYITRLIEYPGALQVLDFADGKVRLVAIRAKAGGLLVGKAIRHLREHLPHIDTRVAAIYRRERGREGAIIPTGDTVIQEGDEVFFIAAANHIRTVMTELSPKEQPNKRIIIAGGGNIGLRLAKALEQRYNVKIIDRNLQRCHELTEALTRTIVLHGNVADKDILKEENIEATDVFCAVTNDDEANIMAAMLAKHLGTRKVMALINNPDYVDLIQGGDIDIAISPQQITIGSLLTYVRHGEIVNVHSLRKGAAEAIEVVAKGDHKTSRVIGKRLDEVDLPPGATIGAIVRPGEVLIAHDHLRIQPDDHVIVFVVDKSQVAQVERLFAVGLGFF</sequence>
<gene>
    <name evidence="9" type="primary">trkA</name>
    <name evidence="9" type="ORF">AAIA72_11875</name>
</gene>
<organism evidence="9">
    <name type="scientific">Thermohahella caldifontis</name>
    <dbReference type="NCBI Taxonomy" id="3142973"/>
    <lineage>
        <taxon>Bacteria</taxon>
        <taxon>Pseudomonadati</taxon>
        <taxon>Pseudomonadota</taxon>
        <taxon>Gammaproteobacteria</taxon>
        <taxon>Oceanospirillales</taxon>
        <taxon>Hahellaceae</taxon>
        <taxon>Thermohahella</taxon>
    </lineage>
</organism>
<feature type="domain" description="RCK C-terminal" evidence="8">
    <location>
        <begin position="372"/>
        <end position="457"/>
    </location>
</feature>
<evidence type="ECO:0000256" key="1">
    <source>
        <dbReference type="ARBA" id="ARBA00017378"/>
    </source>
</evidence>
<dbReference type="KEGG" id="tcd:AAIA72_11875"/>
<dbReference type="InterPro" id="IPR006036">
    <property type="entry name" value="K_uptake_TrkA"/>
</dbReference>
<evidence type="ECO:0000259" key="7">
    <source>
        <dbReference type="PROSITE" id="PS51201"/>
    </source>
</evidence>
<dbReference type="PROSITE" id="PS51201">
    <property type="entry name" value="RCK_N"/>
    <property type="match status" value="2"/>
</dbReference>
<reference evidence="9" key="1">
    <citation type="submission" date="2024-05" db="EMBL/GenBank/DDBJ databases">
        <title>Genome sequencing of novel strain.</title>
        <authorList>
            <person name="Ganbat D."/>
            <person name="Ganbat S."/>
            <person name="Lee S.-J."/>
        </authorList>
    </citation>
    <scope>NUCLEOTIDE SEQUENCE</scope>
    <source>
        <strain evidence="9">SMD15-11</strain>
    </source>
</reference>
<keyword evidence="6" id="KW-0406">Ion transport</keyword>
<dbReference type="NCBIfam" id="NF007031">
    <property type="entry name" value="PRK09496.1-2"/>
    <property type="match status" value="1"/>
</dbReference>
<keyword evidence="2" id="KW-0813">Transport</keyword>
<dbReference type="InterPro" id="IPR036721">
    <property type="entry name" value="RCK_C_sf"/>
</dbReference>
<keyword evidence="4" id="KW-0630">Potassium</keyword>
<dbReference type="NCBIfam" id="NF007032">
    <property type="entry name" value="PRK09496.1-4"/>
    <property type="match status" value="1"/>
</dbReference>
<dbReference type="EMBL" id="CP154858">
    <property type="protein sequence ID" value="XDT71500.1"/>
    <property type="molecule type" value="Genomic_DNA"/>
</dbReference>
<dbReference type="NCBIfam" id="NF007039">
    <property type="entry name" value="PRK09496.3-2"/>
    <property type="match status" value="1"/>
</dbReference>
<dbReference type="Pfam" id="PF02254">
    <property type="entry name" value="TrkA_N"/>
    <property type="match status" value="2"/>
</dbReference>
<evidence type="ECO:0000256" key="4">
    <source>
        <dbReference type="ARBA" id="ARBA00022958"/>
    </source>
</evidence>
<dbReference type="Pfam" id="PF02080">
    <property type="entry name" value="TrkA_C"/>
    <property type="match status" value="2"/>
</dbReference>
<feature type="domain" description="RCK N-terminal" evidence="7">
    <location>
        <begin position="236"/>
        <end position="352"/>
    </location>
</feature>
<protein>
    <recommendedName>
        <fullName evidence="1">Trk system potassium uptake protein TrkA</fullName>
    </recommendedName>
</protein>
<dbReference type="FunFam" id="3.30.70.1450:FF:000001">
    <property type="entry name" value="Trk system potassium transporter TrkA"/>
    <property type="match status" value="1"/>
</dbReference>